<proteinExistence type="inferred from homology"/>
<dbReference type="PROSITE" id="PS00855">
    <property type="entry name" value="SPASE_II"/>
    <property type="match status" value="1"/>
</dbReference>
<dbReference type="PRINTS" id="PR00781">
    <property type="entry name" value="LIPOSIGPTASE"/>
</dbReference>
<name>A0A1I2J6J4_9CLOT</name>
<feature type="active site" evidence="9">
    <location>
        <position position="129"/>
    </location>
</feature>
<dbReference type="STRING" id="1529.SAMN04487885_101123"/>
<comment type="subcellular location">
    <subcellularLocation>
        <location evidence="9">Cell membrane</location>
        <topology evidence="9">Multi-pass membrane protein</topology>
    </subcellularLocation>
</comment>
<dbReference type="RefSeq" id="WP_027638334.1">
    <property type="nucleotide sequence ID" value="NZ_FOOE01000001.1"/>
</dbReference>
<keyword evidence="6 9" id="KW-0378">Hydrolase</keyword>
<feature type="active site" evidence="9">
    <location>
        <position position="110"/>
    </location>
</feature>
<evidence type="ECO:0000256" key="1">
    <source>
        <dbReference type="ARBA" id="ARBA00006139"/>
    </source>
</evidence>
<evidence type="ECO:0000313" key="13">
    <source>
        <dbReference type="Proteomes" id="UP000182135"/>
    </source>
</evidence>
<dbReference type="UniPathway" id="UPA00665"/>
<dbReference type="Pfam" id="PF01252">
    <property type="entry name" value="Peptidase_A8"/>
    <property type="match status" value="1"/>
</dbReference>
<evidence type="ECO:0000313" key="12">
    <source>
        <dbReference type="EMBL" id="SFF49640.1"/>
    </source>
</evidence>
<dbReference type="GO" id="GO:0004190">
    <property type="term" value="F:aspartic-type endopeptidase activity"/>
    <property type="evidence" value="ECO:0007669"/>
    <property type="project" value="UniProtKB-UniRule"/>
</dbReference>
<evidence type="ECO:0000256" key="8">
    <source>
        <dbReference type="ARBA" id="ARBA00023136"/>
    </source>
</evidence>
<dbReference type="PANTHER" id="PTHR33695:SF1">
    <property type="entry name" value="LIPOPROTEIN SIGNAL PEPTIDASE"/>
    <property type="match status" value="1"/>
</dbReference>
<keyword evidence="3 9" id="KW-0645">Protease</keyword>
<keyword evidence="8 9" id="KW-0472">Membrane</keyword>
<keyword evidence="13" id="KW-1185">Reference proteome</keyword>
<accession>A0A1I2J6J4</accession>
<comment type="function">
    <text evidence="9 10">This protein specifically catalyzes the removal of signal peptides from prolipoproteins.</text>
</comment>
<protein>
    <recommendedName>
        <fullName evidence="9">Lipoprotein signal peptidase</fullName>
        <ecNumber evidence="9">3.4.23.36</ecNumber>
    </recommendedName>
    <alternativeName>
        <fullName evidence="9">Prolipoprotein signal peptidase</fullName>
    </alternativeName>
    <alternativeName>
        <fullName evidence="9">Signal peptidase II</fullName>
        <shortName evidence="9">SPase II</shortName>
    </alternativeName>
</protein>
<evidence type="ECO:0000256" key="7">
    <source>
        <dbReference type="ARBA" id="ARBA00022989"/>
    </source>
</evidence>
<dbReference type="AlphaFoldDB" id="A0A1I2J6J4"/>
<evidence type="ECO:0000256" key="4">
    <source>
        <dbReference type="ARBA" id="ARBA00022692"/>
    </source>
</evidence>
<keyword evidence="7 9" id="KW-1133">Transmembrane helix</keyword>
<dbReference type="EMBL" id="FOOE01000001">
    <property type="protein sequence ID" value="SFF49640.1"/>
    <property type="molecule type" value="Genomic_DNA"/>
</dbReference>
<dbReference type="PANTHER" id="PTHR33695">
    <property type="entry name" value="LIPOPROTEIN SIGNAL PEPTIDASE"/>
    <property type="match status" value="1"/>
</dbReference>
<sequence length="152" mass="17462">MEIVIIILGIILDRVTKLWALNILKPDNDIIIIKNYFQLAYLENRGAAFGIFQNKIVFLSLFTIILIIGLSVYLYKNRKKSKLLSVSLSLIISGALGNFYDRVVYKYVVDFICVHYKNTYYFPTFNVADVFVVCGTILLAIYILRMESDGEL</sequence>
<feature type="transmembrane region" description="Helical" evidence="9">
    <location>
        <begin position="82"/>
        <end position="100"/>
    </location>
</feature>
<dbReference type="eggNOG" id="COG0597">
    <property type="taxonomic scope" value="Bacteria"/>
</dbReference>
<evidence type="ECO:0000256" key="5">
    <source>
        <dbReference type="ARBA" id="ARBA00022750"/>
    </source>
</evidence>
<comment type="pathway">
    <text evidence="9">Protein modification; lipoprotein biosynthesis (signal peptide cleavage).</text>
</comment>
<keyword evidence="2 9" id="KW-1003">Cell membrane</keyword>
<comment type="caution">
    <text evidence="9">Lacks conserved residue(s) required for the propagation of feature annotation.</text>
</comment>
<evidence type="ECO:0000256" key="11">
    <source>
        <dbReference type="RuleBase" id="RU004181"/>
    </source>
</evidence>
<evidence type="ECO:0000256" key="3">
    <source>
        <dbReference type="ARBA" id="ARBA00022670"/>
    </source>
</evidence>
<keyword evidence="5 9" id="KW-0064">Aspartyl protease</keyword>
<dbReference type="EC" id="3.4.23.36" evidence="9"/>
<dbReference type="OrthoDB" id="9810259at2"/>
<feature type="transmembrane region" description="Helical" evidence="9">
    <location>
        <begin position="56"/>
        <end position="75"/>
    </location>
</feature>
<dbReference type="InterPro" id="IPR001872">
    <property type="entry name" value="Peptidase_A8"/>
</dbReference>
<dbReference type="GO" id="GO:0006508">
    <property type="term" value="P:proteolysis"/>
    <property type="evidence" value="ECO:0007669"/>
    <property type="project" value="UniProtKB-KW"/>
</dbReference>
<dbReference type="GO" id="GO:0005886">
    <property type="term" value="C:plasma membrane"/>
    <property type="evidence" value="ECO:0007669"/>
    <property type="project" value="UniProtKB-SubCell"/>
</dbReference>
<evidence type="ECO:0000256" key="6">
    <source>
        <dbReference type="ARBA" id="ARBA00022801"/>
    </source>
</evidence>
<comment type="similarity">
    <text evidence="1 9 11">Belongs to the peptidase A8 family.</text>
</comment>
<evidence type="ECO:0000256" key="2">
    <source>
        <dbReference type="ARBA" id="ARBA00022475"/>
    </source>
</evidence>
<evidence type="ECO:0000256" key="10">
    <source>
        <dbReference type="RuleBase" id="RU000594"/>
    </source>
</evidence>
<reference evidence="12 13" key="1">
    <citation type="submission" date="2016-10" db="EMBL/GenBank/DDBJ databases">
        <authorList>
            <person name="de Groot N.N."/>
        </authorList>
    </citation>
    <scope>NUCLEOTIDE SEQUENCE [LARGE SCALE GENOMIC DNA]</scope>
    <source>
        <strain evidence="12 13">NLAE-zl-G419</strain>
    </source>
</reference>
<dbReference type="Proteomes" id="UP000182135">
    <property type="component" value="Unassembled WGS sequence"/>
</dbReference>
<evidence type="ECO:0000256" key="9">
    <source>
        <dbReference type="HAMAP-Rule" id="MF_00161"/>
    </source>
</evidence>
<gene>
    <name evidence="9" type="primary">lspA</name>
    <name evidence="12" type="ORF">SAMN04487885_101123</name>
</gene>
<dbReference type="HAMAP" id="MF_00161">
    <property type="entry name" value="LspA"/>
    <property type="match status" value="1"/>
</dbReference>
<keyword evidence="4 9" id="KW-0812">Transmembrane</keyword>
<organism evidence="12 13">
    <name type="scientific">Clostridium cadaveris</name>
    <dbReference type="NCBI Taxonomy" id="1529"/>
    <lineage>
        <taxon>Bacteria</taxon>
        <taxon>Bacillati</taxon>
        <taxon>Bacillota</taxon>
        <taxon>Clostridia</taxon>
        <taxon>Eubacteriales</taxon>
        <taxon>Clostridiaceae</taxon>
        <taxon>Clostridium</taxon>
    </lineage>
</organism>
<dbReference type="NCBIfam" id="TIGR00077">
    <property type="entry name" value="lspA"/>
    <property type="match status" value="1"/>
</dbReference>
<comment type="catalytic activity">
    <reaction evidence="9 10">
        <text>Release of signal peptides from bacterial membrane prolipoproteins. Hydrolyzes -Xaa-Yaa-Zaa-|-(S,diacylglyceryl)Cys-, in which Xaa is hydrophobic (preferably Leu), and Yaa (Ala or Ser) and Zaa (Gly or Ala) have small, neutral side chains.</text>
        <dbReference type="EC" id="3.4.23.36"/>
    </reaction>
</comment>
<feature type="transmembrane region" description="Helical" evidence="9">
    <location>
        <begin position="120"/>
        <end position="144"/>
    </location>
</feature>